<keyword evidence="2" id="KW-1185">Reference proteome</keyword>
<dbReference type="InParanoid" id="G4YVJ1"/>
<gene>
    <name evidence="1" type="ORF">PHYSODRAFT_487439</name>
</gene>
<dbReference type="RefSeq" id="XP_009520842.1">
    <property type="nucleotide sequence ID" value="XM_009522547.1"/>
</dbReference>
<proteinExistence type="predicted"/>
<evidence type="ECO:0000313" key="2">
    <source>
        <dbReference type="Proteomes" id="UP000002640"/>
    </source>
</evidence>
<accession>G4YVJ1</accession>
<reference evidence="1 2" key="1">
    <citation type="journal article" date="2006" name="Science">
        <title>Phytophthora genome sequences uncover evolutionary origins and mechanisms of pathogenesis.</title>
        <authorList>
            <person name="Tyler B.M."/>
            <person name="Tripathy S."/>
            <person name="Zhang X."/>
            <person name="Dehal P."/>
            <person name="Jiang R.H."/>
            <person name="Aerts A."/>
            <person name="Arredondo F.D."/>
            <person name="Baxter L."/>
            <person name="Bensasson D."/>
            <person name="Beynon J.L."/>
            <person name="Chapman J."/>
            <person name="Damasceno C.M."/>
            <person name="Dorrance A.E."/>
            <person name="Dou D."/>
            <person name="Dickerman A.W."/>
            <person name="Dubchak I.L."/>
            <person name="Garbelotto M."/>
            <person name="Gijzen M."/>
            <person name="Gordon S.G."/>
            <person name="Govers F."/>
            <person name="Grunwald N.J."/>
            <person name="Huang W."/>
            <person name="Ivors K.L."/>
            <person name="Jones R.W."/>
            <person name="Kamoun S."/>
            <person name="Krampis K."/>
            <person name="Lamour K.H."/>
            <person name="Lee M.K."/>
            <person name="McDonald W.H."/>
            <person name="Medina M."/>
            <person name="Meijer H.J."/>
            <person name="Nordberg E.K."/>
            <person name="Maclean D.J."/>
            <person name="Ospina-Giraldo M.D."/>
            <person name="Morris P.F."/>
            <person name="Phuntumart V."/>
            <person name="Putnam N.H."/>
            <person name="Rash S."/>
            <person name="Rose J.K."/>
            <person name="Sakihama Y."/>
            <person name="Salamov A.A."/>
            <person name="Savidor A."/>
            <person name="Scheuring C.F."/>
            <person name="Smith B.M."/>
            <person name="Sobral B.W."/>
            <person name="Terry A."/>
            <person name="Torto-Alalibo T.A."/>
            <person name="Win J."/>
            <person name="Xu Z."/>
            <person name="Zhang H."/>
            <person name="Grigoriev I.V."/>
            <person name="Rokhsar D.S."/>
            <person name="Boore J.L."/>
        </authorList>
    </citation>
    <scope>NUCLEOTIDE SEQUENCE [LARGE SCALE GENOMIC DNA]</scope>
    <source>
        <strain evidence="1 2">P6497</strain>
    </source>
</reference>
<sequence>RMIDIRQFAETPRASKELMACVKALRSQKLLQACVVPRMSVDFLLLDNGTDLLHVLYTPPLRAYNSATNTMQEAVLVPAQVGGNTARMEHETQPRTGWTVDMIKQTCPCAYHFKCACCVHHATARTQQRGRRRSADEPPCSQA</sequence>
<dbReference type="Proteomes" id="UP000002640">
    <property type="component" value="Unassembled WGS sequence"/>
</dbReference>
<evidence type="ECO:0000313" key="1">
    <source>
        <dbReference type="EMBL" id="EGZ25554.1"/>
    </source>
</evidence>
<evidence type="ECO:0008006" key="3">
    <source>
        <dbReference type="Google" id="ProtNLM"/>
    </source>
</evidence>
<dbReference type="GeneID" id="20656154"/>
<dbReference type="AlphaFoldDB" id="G4YVJ1"/>
<name>G4YVJ1_PHYSP</name>
<feature type="non-terminal residue" evidence="1">
    <location>
        <position position="1"/>
    </location>
</feature>
<organism evidence="1 2">
    <name type="scientific">Phytophthora sojae (strain P6497)</name>
    <name type="common">Soybean stem and root rot agent</name>
    <name type="synonym">Phytophthora megasperma f. sp. glycines</name>
    <dbReference type="NCBI Taxonomy" id="1094619"/>
    <lineage>
        <taxon>Eukaryota</taxon>
        <taxon>Sar</taxon>
        <taxon>Stramenopiles</taxon>
        <taxon>Oomycota</taxon>
        <taxon>Peronosporomycetes</taxon>
        <taxon>Peronosporales</taxon>
        <taxon>Peronosporaceae</taxon>
        <taxon>Phytophthora</taxon>
    </lineage>
</organism>
<protein>
    <recommendedName>
        <fullName evidence="3">SWIM-type domain-containing protein</fullName>
    </recommendedName>
</protein>
<dbReference type="EMBL" id="JH159152">
    <property type="protein sequence ID" value="EGZ25554.1"/>
    <property type="molecule type" value="Genomic_DNA"/>
</dbReference>
<dbReference type="KEGG" id="psoj:PHYSODRAFT_487439"/>